<dbReference type="SUPFAM" id="SSF160631">
    <property type="entry name" value="SMI1/KNR4-like"/>
    <property type="match status" value="1"/>
</dbReference>
<feature type="domain" description="Knr4/Smi1-like" evidence="1">
    <location>
        <begin position="12"/>
        <end position="155"/>
    </location>
</feature>
<dbReference type="Gene3D" id="3.40.1580.10">
    <property type="entry name" value="SMI1/KNR4-like"/>
    <property type="match status" value="1"/>
</dbReference>
<dbReference type="SMART" id="SM00860">
    <property type="entry name" value="SMI1_KNR4"/>
    <property type="match status" value="1"/>
</dbReference>
<proteinExistence type="predicted"/>
<keyword evidence="3" id="KW-1185">Reference proteome</keyword>
<protein>
    <submittedName>
        <fullName evidence="2">SMI1/KNR4 family protein</fullName>
    </submittedName>
</protein>
<dbReference type="InterPro" id="IPR018958">
    <property type="entry name" value="Knr4/Smi1-like_dom"/>
</dbReference>
<sequence>MEPNPFVSTKEPATLADIQAIEQEYHFTLPEDYKAHLLVHNGGWPTRKIFLQQNEDGSQTAQKISDFKSVKHGPSKLERSLGLLHDQLHPHLVPFGSETGGDLFTLSVGPEDYGSVYYISHEAYKPPKKKERQLPRQYGKGVSLLASSFTAFMAGLVAGQAS</sequence>
<evidence type="ECO:0000313" key="3">
    <source>
        <dbReference type="Proteomes" id="UP000618931"/>
    </source>
</evidence>
<accession>A0ABS0HYN0</accession>
<evidence type="ECO:0000259" key="1">
    <source>
        <dbReference type="SMART" id="SM00860"/>
    </source>
</evidence>
<dbReference type="Pfam" id="PF09346">
    <property type="entry name" value="SMI1_KNR4"/>
    <property type="match status" value="1"/>
</dbReference>
<dbReference type="RefSeq" id="WP_196291272.1">
    <property type="nucleotide sequence ID" value="NZ_JADQDM010000001.1"/>
</dbReference>
<organism evidence="2 3">
    <name type="scientific">Hymenobacter ruricola</name>
    <dbReference type="NCBI Taxonomy" id="2791023"/>
    <lineage>
        <taxon>Bacteria</taxon>
        <taxon>Pseudomonadati</taxon>
        <taxon>Bacteroidota</taxon>
        <taxon>Cytophagia</taxon>
        <taxon>Cytophagales</taxon>
        <taxon>Hymenobacteraceae</taxon>
        <taxon>Hymenobacter</taxon>
    </lineage>
</organism>
<reference evidence="2 3" key="1">
    <citation type="submission" date="2020-11" db="EMBL/GenBank/DDBJ databases">
        <authorList>
            <person name="Kim M.K."/>
        </authorList>
    </citation>
    <scope>NUCLEOTIDE SEQUENCE [LARGE SCALE GENOMIC DNA]</scope>
    <source>
        <strain evidence="2 3">BT662</strain>
    </source>
</reference>
<evidence type="ECO:0000313" key="2">
    <source>
        <dbReference type="EMBL" id="MBF9219806.1"/>
    </source>
</evidence>
<dbReference type="EMBL" id="JADQDM010000001">
    <property type="protein sequence ID" value="MBF9219806.1"/>
    <property type="molecule type" value="Genomic_DNA"/>
</dbReference>
<name>A0ABS0HYN0_9BACT</name>
<dbReference type="InterPro" id="IPR037883">
    <property type="entry name" value="Knr4/Smi1-like_sf"/>
</dbReference>
<gene>
    <name evidence="2" type="ORF">I2H31_01710</name>
</gene>
<comment type="caution">
    <text evidence="2">The sequence shown here is derived from an EMBL/GenBank/DDBJ whole genome shotgun (WGS) entry which is preliminary data.</text>
</comment>
<dbReference type="Proteomes" id="UP000618931">
    <property type="component" value="Unassembled WGS sequence"/>
</dbReference>